<protein>
    <submittedName>
        <fullName evidence="1">Uncharacterized protein</fullName>
    </submittedName>
</protein>
<dbReference type="EMBL" id="FNCH01000002">
    <property type="protein sequence ID" value="SDF91330.1"/>
    <property type="molecule type" value="Genomic_DNA"/>
</dbReference>
<reference evidence="2" key="1">
    <citation type="submission" date="2016-10" db="EMBL/GenBank/DDBJ databases">
        <authorList>
            <person name="Varghese N."/>
            <person name="Submissions S."/>
        </authorList>
    </citation>
    <scope>NUCLEOTIDE SEQUENCE [LARGE SCALE GENOMIC DNA]</scope>
    <source>
        <strain evidence="2">DSM 17933</strain>
    </source>
</reference>
<proteinExistence type="predicted"/>
<keyword evidence="2" id="KW-1185">Reference proteome</keyword>
<gene>
    <name evidence="1" type="ORF">SAMN05421827_10293</name>
</gene>
<dbReference type="PROSITE" id="PS51257">
    <property type="entry name" value="PROKAR_LIPOPROTEIN"/>
    <property type="match status" value="1"/>
</dbReference>
<evidence type="ECO:0000313" key="2">
    <source>
        <dbReference type="Proteomes" id="UP000199643"/>
    </source>
</evidence>
<dbReference type="AlphaFoldDB" id="A0A1G7Q124"/>
<dbReference type="RefSeq" id="WP_090496900.1">
    <property type="nucleotide sequence ID" value="NZ_FNCH01000002.1"/>
</dbReference>
<evidence type="ECO:0000313" key="1">
    <source>
        <dbReference type="EMBL" id="SDF91330.1"/>
    </source>
</evidence>
<name>A0A1G7Q124_9SPHI</name>
<accession>A0A1G7Q124</accession>
<dbReference type="Proteomes" id="UP000199643">
    <property type="component" value="Unassembled WGS sequence"/>
</dbReference>
<dbReference type="STRING" id="405671.SAMN05421827_10293"/>
<dbReference type="OrthoDB" id="7340239at2"/>
<organism evidence="1 2">
    <name type="scientific">Pedobacter terrae</name>
    <dbReference type="NCBI Taxonomy" id="405671"/>
    <lineage>
        <taxon>Bacteria</taxon>
        <taxon>Pseudomonadati</taxon>
        <taxon>Bacteroidota</taxon>
        <taxon>Sphingobacteriia</taxon>
        <taxon>Sphingobacteriales</taxon>
        <taxon>Sphingobacteriaceae</taxon>
        <taxon>Pedobacter</taxon>
    </lineage>
</organism>
<sequence>MKKIIAALAVTTFLGCRNTPSTEMANKETDTIKTETDGVAVVKPDSTPVKKTVKKDTIRNDKDTQMSEAFFQKAMISLRDSSLTVYENIRADYRIFGYQKPDTNSRKMILFSVFTSDVENNPYKCPFGAYYYSGAMHDTKIKYVKQAGAFVEAHLIKETEIKPTSIYILKDWVEFDERN</sequence>